<evidence type="ECO:0000313" key="5">
    <source>
        <dbReference type="Proteomes" id="UP000255421"/>
    </source>
</evidence>
<organism evidence="3 4">
    <name type="scientific">Halopelagius longus</name>
    <dbReference type="NCBI Taxonomy" id="1236180"/>
    <lineage>
        <taxon>Archaea</taxon>
        <taxon>Methanobacteriati</taxon>
        <taxon>Methanobacteriota</taxon>
        <taxon>Stenosarchaea group</taxon>
        <taxon>Halobacteria</taxon>
        <taxon>Halobacteriales</taxon>
        <taxon>Haloferacaceae</taxon>
    </lineage>
</organism>
<evidence type="ECO:0000313" key="2">
    <source>
        <dbReference type="EMBL" id="RDI71848.1"/>
    </source>
</evidence>
<sequence>MRTKRRLLALTALVFLSVGGVGLAGPPGLFGFAATECGGGGDCANQMAPVILSLLSALVGGLLALSVVRSVGAERWRETRA</sequence>
<dbReference type="AlphaFoldDB" id="A0A1H1EQV1"/>
<keyword evidence="1" id="KW-1133">Transmembrane helix</keyword>
<dbReference type="EMBL" id="QQST01000001">
    <property type="protein sequence ID" value="RDI71848.1"/>
    <property type="molecule type" value="Genomic_DNA"/>
</dbReference>
<gene>
    <name evidence="2" type="ORF">DWB78_08995</name>
    <name evidence="3" type="ORF">SAMN05216278_3016</name>
</gene>
<name>A0A1H1EQV1_9EURY</name>
<feature type="transmembrane region" description="Helical" evidence="1">
    <location>
        <begin position="48"/>
        <end position="68"/>
    </location>
</feature>
<evidence type="ECO:0000256" key="1">
    <source>
        <dbReference type="SAM" id="Phobius"/>
    </source>
</evidence>
<keyword evidence="1" id="KW-0812">Transmembrane</keyword>
<reference evidence="3" key="2">
    <citation type="submission" date="2016-10" db="EMBL/GenBank/DDBJ databases">
        <authorList>
            <person name="de Groot N.N."/>
        </authorList>
    </citation>
    <scope>NUCLEOTIDE SEQUENCE [LARGE SCALE GENOMIC DNA]</scope>
    <source>
        <strain evidence="3">CGMCC 1.12397</strain>
    </source>
</reference>
<dbReference type="Proteomes" id="UP000255421">
    <property type="component" value="Unassembled WGS sequence"/>
</dbReference>
<proteinExistence type="predicted"/>
<protein>
    <submittedName>
        <fullName evidence="3">Uncharacterized protein</fullName>
    </submittedName>
</protein>
<dbReference type="EMBL" id="FNKQ01000003">
    <property type="protein sequence ID" value="SDQ90948.1"/>
    <property type="molecule type" value="Genomic_DNA"/>
</dbReference>
<reference evidence="2 5" key="3">
    <citation type="submission" date="2018-07" db="EMBL/GenBank/DDBJ databases">
        <title>Genome sequence of extremly halophilic archaeon Halopelagius longus strain BC12-B1.</title>
        <authorList>
            <person name="Zhang X."/>
        </authorList>
    </citation>
    <scope>NUCLEOTIDE SEQUENCE [LARGE SCALE GENOMIC DNA]</scope>
    <source>
        <strain evidence="2 5">BC12-B1</strain>
    </source>
</reference>
<keyword evidence="1" id="KW-0472">Membrane</keyword>
<keyword evidence="5" id="KW-1185">Reference proteome</keyword>
<dbReference type="Proteomes" id="UP000199289">
    <property type="component" value="Unassembled WGS sequence"/>
</dbReference>
<evidence type="ECO:0000313" key="3">
    <source>
        <dbReference type="EMBL" id="SDQ90948.1"/>
    </source>
</evidence>
<evidence type="ECO:0000313" key="4">
    <source>
        <dbReference type="Proteomes" id="UP000199289"/>
    </source>
</evidence>
<dbReference type="RefSeq" id="WP_092538486.1">
    <property type="nucleotide sequence ID" value="NZ_FNKQ01000003.1"/>
</dbReference>
<accession>A0A1H1EQV1</accession>
<reference evidence="4" key="1">
    <citation type="submission" date="2016-10" db="EMBL/GenBank/DDBJ databases">
        <authorList>
            <person name="Varghese N."/>
            <person name="Submissions S."/>
        </authorList>
    </citation>
    <scope>NUCLEOTIDE SEQUENCE [LARGE SCALE GENOMIC DNA]</scope>
    <source>
        <strain evidence="4">CGMCC 1.12397</strain>
    </source>
</reference>